<organism evidence="5 6">
    <name type="scientific">Hyalangium minutum</name>
    <dbReference type="NCBI Taxonomy" id="394096"/>
    <lineage>
        <taxon>Bacteria</taxon>
        <taxon>Pseudomonadati</taxon>
        <taxon>Myxococcota</taxon>
        <taxon>Myxococcia</taxon>
        <taxon>Myxococcales</taxon>
        <taxon>Cystobacterineae</taxon>
        <taxon>Archangiaceae</taxon>
        <taxon>Hyalangium</taxon>
    </lineage>
</organism>
<dbReference type="InterPro" id="IPR050319">
    <property type="entry name" value="ABC_transp_ATP-bind"/>
</dbReference>
<reference evidence="5 6" key="1">
    <citation type="submission" date="2014-04" db="EMBL/GenBank/DDBJ databases">
        <title>Genome assembly of Hyalangium minutum DSM 14724.</title>
        <authorList>
            <person name="Sharma G."/>
            <person name="Subramanian S."/>
        </authorList>
    </citation>
    <scope>NUCLEOTIDE SEQUENCE [LARGE SCALE GENOMIC DNA]</scope>
    <source>
        <strain evidence="5 6">DSM 14724</strain>
    </source>
</reference>
<dbReference type="PATRIC" id="fig|394096.3.peg.8507"/>
<keyword evidence="6" id="KW-1185">Reference proteome</keyword>
<dbReference type="GO" id="GO:0015833">
    <property type="term" value="P:peptide transport"/>
    <property type="evidence" value="ECO:0007669"/>
    <property type="project" value="InterPro"/>
</dbReference>
<sequence length="356" mass="38564">MTTPDRQGEAILEAQGLSKYFQVGGGFFRTKQLRALHEVSFALGQRQVVALVGESGSGKSTIARVLVRLFEPSSGKILFRGRDVLQEEPRQASLAYRSQVQMIFQDPFGSLNPVHTIGNHLERPLLLHGKAKGAGELKDRVAELLETVELKPGAEIATRYPHQLSGGQRQRVAIARALAPGPSVILADEPISMLDVSIRVGVLNLMERLKEEHGISYLYITHDIASARYFADRTMVMYAGHIVEGAPSEELMQQPAHPYTQLLLSAVPDPNGSMTTELKAKSGAPKLIDPPPGCPFADRCPNAMPVCRREMPGTTQLGKDRWVRCHLYGLGAASLPLGTSELSAMAAKSAVQGAAS</sequence>
<evidence type="ECO:0000256" key="3">
    <source>
        <dbReference type="ARBA" id="ARBA00022840"/>
    </source>
</evidence>
<dbReference type="PANTHER" id="PTHR43776">
    <property type="entry name" value="TRANSPORT ATP-BINDING PROTEIN"/>
    <property type="match status" value="1"/>
</dbReference>
<keyword evidence="3 5" id="KW-0067">ATP-binding</keyword>
<dbReference type="SUPFAM" id="SSF52540">
    <property type="entry name" value="P-loop containing nucleoside triphosphate hydrolases"/>
    <property type="match status" value="1"/>
</dbReference>
<dbReference type="PROSITE" id="PS50893">
    <property type="entry name" value="ABC_TRANSPORTER_2"/>
    <property type="match status" value="1"/>
</dbReference>
<dbReference type="Pfam" id="PF00005">
    <property type="entry name" value="ABC_tran"/>
    <property type="match status" value="1"/>
</dbReference>
<dbReference type="STRING" id="394096.DB31_4777"/>
<evidence type="ECO:0000256" key="1">
    <source>
        <dbReference type="ARBA" id="ARBA00022448"/>
    </source>
</evidence>
<dbReference type="Pfam" id="PF08352">
    <property type="entry name" value="oligo_HPY"/>
    <property type="match status" value="1"/>
</dbReference>
<dbReference type="GO" id="GO:0005524">
    <property type="term" value="F:ATP binding"/>
    <property type="evidence" value="ECO:0007669"/>
    <property type="project" value="UniProtKB-KW"/>
</dbReference>
<comment type="caution">
    <text evidence="5">The sequence shown here is derived from an EMBL/GenBank/DDBJ whole genome shotgun (WGS) entry which is preliminary data.</text>
</comment>
<dbReference type="PROSITE" id="PS00211">
    <property type="entry name" value="ABC_TRANSPORTER_1"/>
    <property type="match status" value="2"/>
</dbReference>
<dbReference type="EMBL" id="JMCB01000028">
    <property type="protein sequence ID" value="KFE60864.1"/>
    <property type="molecule type" value="Genomic_DNA"/>
</dbReference>
<name>A0A085VZK1_9BACT</name>
<evidence type="ECO:0000313" key="5">
    <source>
        <dbReference type="EMBL" id="KFE60864.1"/>
    </source>
</evidence>
<evidence type="ECO:0000259" key="4">
    <source>
        <dbReference type="PROSITE" id="PS50893"/>
    </source>
</evidence>
<evidence type="ECO:0000256" key="2">
    <source>
        <dbReference type="ARBA" id="ARBA00022741"/>
    </source>
</evidence>
<dbReference type="SMART" id="SM00382">
    <property type="entry name" value="AAA"/>
    <property type="match status" value="1"/>
</dbReference>
<dbReference type="GO" id="GO:0055085">
    <property type="term" value="P:transmembrane transport"/>
    <property type="evidence" value="ECO:0007669"/>
    <property type="project" value="UniProtKB-ARBA"/>
</dbReference>
<dbReference type="CDD" id="cd03257">
    <property type="entry name" value="ABC_NikE_OppD_transporters"/>
    <property type="match status" value="1"/>
</dbReference>
<evidence type="ECO:0000313" key="6">
    <source>
        <dbReference type="Proteomes" id="UP000028725"/>
    </source>
</evidence>
<dbReference type="RefSeq" id="WP_044198847.1">
    <property type="nucleotide sequence ID" value="NZ_JMCB01000028.1"/>
</dbReference>
<dbReference type="InterPro" id="IPR017871">
    <property type="entry name" value="ABC_transporter-like_CS"/>
</dbReference>
<dbReference type="Gene3D" id="3.40.50.300">
    <property type="entry name" value="P-loop containing nucleotide triphosphate hydrolases"/>
    <property type="match status" value="1"/>
</dbReference>
<dbReference type="OrthoDB" id="9814623at2"/>
<protein>
    <submittedName>
        <fullName evidence="5">Oligopeptide transport ATP-binding protein OppF</fullName>
    </submittedName>
</protein>
<keyword evidence="1" id="KW-0813">Transport</keyword>
<dbReference type="InterPro" id="IPR013563">
    <property type="entry name" value="Oligopep_ABC_C"/>
</dbReference>
<keyword evidence="2" id="KW-0547">Nucleotide-binding</keyword>
<dbReference type="PANTHER" id="PTHR43776:SF8">
    <property type="entry name" value="ABC TRANSPORTER, ATP-BINDING PROTEIN"/>
    <property type="match status" value="1"/>
</dbReference>
<dbReference type="AlphaFoldDB" id="A0A085VZK1"/>
<dbReference type="InterPro" id="IPR027417">
    <property type="entry name" value="P-loop_NTPase"/>
</dbReference>
<dbReference type="Proteomes" id="UP000028725">
    <property type="component" value="Unassembled WGS sequence"/>
</dbReference>
<dbReference type="InterPro" id="IPR003439">
    <property type="entry name" value="ABC_transporter-like_ATP-bd"/>
</dbReference>
<gene>
    <name evidence="5" type="ORF">DB31_4777</name>
</gene>
<accession>A0A085VZK1</accession>
<dbReference type="FunFam" id="3.40.50.300:FF:000016">
    <property type="entry name" value="Oligopeptide ABC transporter ATP-binding component"/>
    <property type="match status" value="1"/>
</dbReference>
<dbReference type="NCBIfam" id="TIGR01727">
    <property type="entry name" value="oligo_HPY"/>
    <property type="match status" value="1"/>
</dbReference>
<dbReference type="InterPro" id="IPR003593">
    <property type="entry name" value="AAA+_ATPase"/>
</dbReference>
<feature type="domain" description="ABC transporter" evidence="4">
    <location>
        <begin position="12"/>
        <end position="264"/>
    </location>
</feature>
<proteinExistence type="predicted"/>
<dbReference type="GO" id="GO:0016887">
    <property type="term" value="F:ATP hydrolysis activity"/>
    <property type="evidence" value="ECO:0007669"/>
    <property type="project" value="InterPro"/>
</dbReference>